<keyword evidence="3" id="KW-1185">Reference proteome</keyword>
<name>A0ABR9T0T3_9PSED</name>
<comment type="caution">
    <text evidence="2">The sequence shown here is derived from an EMBL/GenBank/DDBJ whole genome shotgun (WGS) entry which is preliminary data.</text>
</comment>
<keyword evidence="1" id="KW-0812">Transmembrane</keyword>
<feature type="transmembrane region" description="Helical" evidence="1">
    <location>
        <begin position="46"/>
        <end position="72"/>
    </location>
</feature>
<keyword evidence="1" id="KW-0472">Membrane</keyword>
<dbReference type="RefSeq" id="WP_193862238.1">
    <property type="nucleotide sequence ID" value="NZ_JADDUM010000332.1"/>
</dbReference>
<evidence type="ECO:0000313" key="2">
    <source>
        <dbReference type="EMBL" id="MBE8594777.1"/>
    </source>
</evidence>
<dbReference type="Proteomes" id="UP000613075">
    <property type="component" value="Unassembled WGS sequence"/>
</dbReference>
<accession>A0ABR9T0T3</accession>
<protein>
    <submittedName>
        <fullName evidence="2">Uncharacterized protein</fullName>
    </submittedName>
</protein>
<gene>
    <name evidence="2" type="ORF">IQK56_29930</name>
</gene>
<keyword evidence="1" id="KW-1133">Transmembrane helix</keyword>
<reference evidence="2 3" key="1">
    <citation type="submission" date="2020-10" db="EMBL/GenBank/DDBJ databases">
        <title>The draft genomes of Cyclamen pathogen Pseudomonas sp.</title>
        <authorList>
            <person name="Fujikawa T."/>
            <person name="Sawada H."/>
        </authorList>
    </citation>
    <scope>NUCLEOTIDE SEQUENCE [LARGE SCALE GENOMIC DNA]</scope>
    <source>
        <strain evidence="2 3">MAFF 301449</strain>
    </source>
</reference>
<proteinExistence type="predicted"/>
<organism evidence="2 3">
    <name type="scientific">Pseudomonas cyclaminis</name>
    <dbReference type="NCBI Taxonomy" id="2781239"/>
    <lineage>
        <taxon>Bacteria</taxon>
        <taxon>Pseudomonadati</taxon>
        <taxon>Pseudomonadota</taxon>
        <taxon>Gammaproteobacteria</taxon>
        <taxon>Pseudomonadales</taxon>
        <taxon>Pseudomonadaceae</taxon>
        <taxon>Pseudomonas</taxon>
    </lineage>
</organism>
<evidence type="ECO:0000313" key="3">
    <source>
        <dbReference type="Proteomes" id="UP000613075"/>
    </source>
</evidence>
<dbReference type="EMBL" id="JADDUM010000332">
    <property type="protein sequence ID" value="MBE8594777.1"/>
    <property type="molecule type" value="Genomic_DNA"/>
</dbReference>
<feature type="transmembrane region" description="Helical" evidence="1">
    <location>
        <begin position="92"/>
        <end position="110"/>
    </location>
</feature>
<sequence>MNHDPNALYWRFQTPDPGIGPRERMPMLAEELAWAHEHASGHRFSWIAVLLPPLCFGVFLPSLVFLLSLLLYRAVFSPGLDVDGIIGHSLGWQALATLVFTAAWALRNYLRDTRDPIKRYWQTMPGQGVVELERHTLVSGTSLWSSDFDPDCNTLMQWKNGRLEQAQSSGVSQWVVAMTTTGRWLVIKDEYPGPFTYDRVGRMPAAQQRMQPCRDLSLAFAPRTNVLLGRRFDGAPIALTHTDYWLSAEELKRLVEVAHHWRFFPPDRYGVVNPQDAPWLQQLLEKARSPQGYIQPKSDTCSSPTAR</sequence>
<evidence type="ECO:0000256" key="1">
    <source>
        <dbReference type="SAM" id="Phobius"/>
    </source>
</evidence>